<comment type="caution">
    <text evidence="1">The sequence shown here is derived from an EMBL/GenBank/DDBJ whole genome shotgun (WGS) entry which is preliminary data.</text>
</comment>
<protein>
    <submittedName>
        <fullName evidence="1">Uncharacterized protein</fullName>
    </submittedName>
</protein>
<name>X1T2Q5_9ZZZZ</name>
<organism evidence="1">
    <name type="scientific">marine sediment metagenome</name>
    <dbReference type="NCBI Taxonomy" id="412755"/>
    <lineage>
        <taxon>unclassified sequences</taxon>
        <taxon>metagenomes</taxon>
        <taxon>ecological metagenomes</taxon>
    </lineage>
</organism>
<dbReference type="EMBL" id="BARW01021120">
    <property type="protein sequence ID" value="GAI99597.1"/>
    <property type="molecule type" value="Genomic_DNA"/>
</dbReference>
<feature type="non-terminal residue" evidence="1">
    <location>
        <position position="59"/>
    </location>
</feature>
<dbReference type="AlphaFoldDB" id="X1T2Q5"/>
<gene>
    <name evidence="1" type="ORF">S12H4_35535</name>
</gene>
<reference evidence="1" key="1">
    <citation type="journal article" date="2014" name="Front. Microbiol.">
        <title>High frequency of phylogenetically diverse reductive dehalogenase-homologous genes in deep subseafloor sedimentary metagenomes.</title>
        <authorList>
            <person name="Kawai M."/>
            <person name="Futagami T."/>
            <person name="Toyoda A."/>
            <person name="Takaki Y."/>
            <person name="Nishi S."/>
            <person name="Hori S."/>
            <person name="Arai W."/>
            <person name="Tsubouchi T."/>
            <person name="Morono Y."/>
            <person name="Uchiyama I."/>
            <person name="Ito T."/>
            <person name="Fujiyama A."/>
            <person name="Inagaki F."/>
            <person name="Takami H."/>
        </authorList>
    </citation>
    <scope>NUCLEOTIDE SEQUENCE</scope>
    <source>
        <strain evidence="1">Expedition CK06-06</strain>
    </source>
</reference>
<evidence type="ECO:0000313" key="1">
    <source>
        <dbReference type="EMBL" id="GAI99597.1"/>
    </source>
</evidence>
<sequence>MLHTHFAQLVHLFIDKLPLAGSLPWDKILEFITFMTENFQENYDASYTVTYRQQTICDL</sequence>
<accession>X1T2Q5</accession>
<proteinExistence type="predicted"/>